<dbReference type="Proteomes" id="UP000249610">
    <property type="component" value="Unassembled WGS sequence"/>
</dbReference>
<keyword evidence="1" id="KW-1133">Transmembrane helix</keyword>
<dbReference type="RefSeq" id="WP_111611714.1">
    <property type="nucleotide sequence ID" value="NZ_QLLK01000006.1"/>
</dbReference>
<accession>A0A327PCW2</accession>
<proteinExistence type="predicted"/>
<feature type="transmembrane region" description="Helical" evidence="1">
    <location>
        <begin position="58"/>
        <end position="76"/>
    </location>
</feature>
<comment type="caution">
    <text evidence="2">The sequence shown here is derived from an EMBL/GenBank/DDBJ whole genome shotgun (WGS) entry which is preliminary data.</text>
</comment>
<sequence length="191" mass="22522">MRKIEINQKKLFTSRKMVLLEEGFTYTENGIFNQFIEAEIPYEELQTNTIYKHSQIPIFWLLMTGMSGFFFFVLFFSKITIPETKADWSIIIGFGIATTAFSFLSFMNWVNEVYISTAKATFILFRTKANQNEVDSFIKELKLLARCYVKEKYLNSLKGDFELRTTRVEWLYETGFISKDEFEELQGKSNK</sequence>
<keyword evidence="1" id="KW-0472">Membrane</keyword>
<feature type="transmembrane region" description="Helical" evidence="1">
    <location>
        <begin position="88"/>
        <end position="110"/>
    </location>
</feature>
<name>A0A327PCW2_9BACT</name>
<evidence type="ECO:0000313" key="2">
    <source>
        <dbReference type="EMBL" id="RAI89327.1"/>
    </source>
</evidence>
<reference evidence="2 3" key="1">
    <citation type="submission" date="2018-06" db="EMBL/GenBank/DDBJ databases">
        <title>Genomic Encyclopedia of Archaeal and Bacterial Type Strains, Phase II (KMG-II): from individual species to whole genera.</title>
        <authorList>
            <person name="Goeker M."/>
        </authorList>
    </citation>
    <scope>NUCLEOTIDE SEQUENCE [LARGE SCALE GENOMIC DNA]</scope>
    <source>
        <strain evidence="2 3">DSM 23446</strain>
    </source>
</reference>
<evidence type="ECO:0000313" key="3">
    <source>
        <dbReference type="Proteomes" id="UP000249610"/>
    </source>
</evidence>
<organism evidence="2 3">
    <name type="scientific">Algoriphagus yeomjeoni</name>
    <dbReference type="NCBI Taxonomy" id="291403"/>
    <lineage>
        <taxon>Bacteria</taxon>
        <taxon>Pseudomonadati</taxon>
        <taxon>Bacteroidota</taxon>
        <taxon>Cytophagia</taxon>
        <taxon>Cytophagales</taxon>
        <taxon>Cyclobacteriaceae</taxon>
        <taxon>Algoriphagus</taxon>
    </lineage>
</organism>
<dbReference type="AlphaFoldDB" id="A0A327PCW2"/>
<keyword evidence="3" id="KW-1185">Reference proteome</keyword>
<protein>
    <submittedName>
        <fullName evidence="2">Uncharacterized protein</fullName>
    </submittedName>
</protein>
<evidence type="ECO:0000256" key="1">
    <source>
        <dbReference type="SAM" id="Phobius"/>
    </source>
</evidence>
<keyword evidence="1" id="KW-0812">Transmembrane</keyword>
<gene>
    <name evidence="2" type="ORF">LV83_02368</name>
</gene>
<dbReference type="EMBL" id="QLLK01000006">
    <property type="protein sequence ID" value="RAI89327.1"/>
    <property type="molecule type" value="Genomic_DNA"/>
</dbReference>